<dbReference type="Proteomes" id="UP000518904">
    <property type="component" value="Unassembled WGS sequence"/>
</dbReference>
<protein>
    <submittedName>
        <fullName evidence="1">Glutathione S-transferase</fullName>
    </submittedName>
</protein>
<accession>A0A7Y0XC45</accession>
<proteinExistence type="predicted"/>
<comment type="caution">
    <text evidence="1">The sequence shown here is derived from an EMBL/GenBank/DDBJ whole genome shotgun (WGS) entry which is preliminary data.</text>
</comment>
<gene>
    <name evidence="1" type="ORF">HKB16_08315</name>
</gene>
<name>A0A7Y0XC45_VIBPH</name>
<sequence>AAIARAVCQRPELAAALRRNKLI</sequence>
<keyword evidence="1" id="KW-0808">Transferase</keyword>
<dbReference type="EMBL" id="JABCLB010001073">
    <property type="protein sequence ID" value="NMU82884.1"/>
    <property type="molecule type" value="Genomic_DNA"/>
</dbReference>
<dbReference type="GO" id="GO:0016740">
    <property type="term" value="F:transferase activity"/>
    <property type="evidence" value="ECO:0007669"/>
    <property type="project" value="UniProtKB-KW"/>
</dbReference>
<feature type="non-terminal residue" evidence="1">
    <location>
        <position position="1"/>
    </location>
</feature>
<organism evidence="1 2">
    <name type="scientific">Vibrio parahaemolyticus</name>
    <dbReference type="NCBI Taxonomy" id="670"/>
    <lineage>
        <taxon>Bacteria</taxon>
        <taxon>Pseudomonadati</taxon>
        <taxon>Pseudomonadota</taxon>
        <taxon>Gammaproteobacteria</taxon>
        <taxon>Vibrionales</taxon>
        <taxon>Vibrionaceae</taxon>
        <taxon>Vibrio</taxon>
    </lineage>
</organism>
<reference evidence="1 2" key="1">
    <citation type="submission" date="2020-04" db="EMBL/GenBank/DDBJ databases">
        <title>Whole-genome sequencing of Vibrio spp. from China reveals different genetic environments of blaCTX-M-14 among diverse lineages.</title>
        <authorList>
            <person name="Zheng Z."/>
            <person name="Ye L."/>
            <person name="Chen S."/>
        </authorList>
    </citation>
    <scope>NUCLEOTIDE SEQUENCE [LARGE SCALE GENOMIC DNA]</scope>
    <source>
        <strain evidence="1 2">Vb0551</strain>
    </source>
</reference>
<evidence type="ECO:0000313" key="2">
    <source>
        <dbReference type="Proteomes" id="UP000518904"/>
    </source>
</evidence>
<evidence type="ECO:0000313" key="1">
    <source>
        <dbReference type="EMBL" id="NMU82884.1"/>
    </source>
</evidence>
<dbReference type="AlphaFoldDB" id="A0A7Y0XC45"/>